<reference evidence="5 6" key="1">
    <citation type="submission" date="2018-11" db="EMBL/GenBank/DDBJ databases">
        <title>Genome sequencing of Paenibacillus sp. KCOM 3021 (= ChDC PVNT-B20).</title>
        <authorList>
            <person name="Kook J.-K."/>
            <person name="Park S.-N."/>
            <person name="Lim Y.K."/>
        </authorList>
    </citation>
    <scope>NUCLEOTIDE SEQUENCE [LARGE SCALE GENOMIC DNA]</scope>
    <source>
        <strain evidence="5 6">KCOM 3021</strain>
    </source>
</reference>
<dbReference type="InterPro" id="IPR058639">
    <property type="entry name" value="BSH_YknX-like"/>
</dbReference>
<evidence type="ECO:0000256" key="1">
    <source>
        <dbReference type="SAM" id="Coils"/>
    </source>
</evidence>
<keyword evidence="3" id="KW-0472">Membrane</keyword>
<dbReference type="RefSeq" id="WP_128634926.1">
    <property type="nucleotide sequence ID" value="NZ_RRCN01000001.1"/>
</dbReference>
<accession>A0A3P3UBT8</accession>
<dbReference type="Gene3D" id="1.10.287.470">
    <property type="entry name" value="Helix hairpin bin"/>
    <property type="match status" value="1"/>
</dbReference>
<dbReference type="Proteomes" id="UP000267017">
    <property type="component" value="Unassembled WGS sequence"/>
</dbReference>
<keyword evidence="6" id="KW-1185">Reference proteome</keyword>
<feature type="coiled-coil region" evidence="1">
    <location>
        <begin position="144"/>
        <end position="178"/>
    </location>
</feature>
<dbReference type="EMBL" id="RRCN01000001">
    <property type="protein sequence ID" value="RRJ67146.1"/>
    <property type="molecule type" value="Genomic_DNA"/>
</dbReference>
<evidence type="ECO:0000256" key="3">
    <source>
        <dbReference type="SAM" id="Phobius"/>
    </source>
</evidence>
<dbReference type="SUPFAM" id="SSF111369">
    <property type="entry name" value="HlyD-like secretion proteins"/>
    <property type="match status" value="1"/>
</dbReference>
<evidence type="ECO:0000256" key="2">
    <source>
        <dbReference type="SAM" id="MobiDB-lite"/>
    </source>
</evidence>
<dbReference type="Gene3D" id="2.40.420.20">
    <property type="match status" value="1"/>
</dbReference>
<keyword evidence="3" id="KW-1133">Transmembrane helix</keyword>
<dbReference type="OrthoDB" id="2593087at2"/>
<dbReference type="GO" id="GO:0015562">
    <property type="term" value="F:efflux transmembrane transporter activity"/>
    <property type="evidence" value="ECO:0007669"/>
    <property type="project" value="TreeGrafter"/>
</dbReference>
<gene>
    <name evidence="5" type="ORF">EHV15_32630</name>
</gene>
<keyword evidence="3" id="KW-0812">Transmembrane</keyword>
<dbReference type="Pfam" id="PF25984">
    <property type="entry name" value="BSH_YknX"/>
    <property type="match status" value="1"/>
</dbReference>
<feature type="region of interest" description="Disordered" evidence="2">
    <location>
        <begin position="254"/>
        <end position="280"/>
    </location>
</feature>
<dbReference type="PANTHER" id="PTHR30469">
    <property type="entry name" value="MULTIDRUG RESISTANCE PROTEIN MDTA"/>
    <property type="match status" value="1"/>
</dbReference>
<comment type="caution">
    <text evidence="5">The sequence shown here is derived from an EMBL/GenBank/DDBJ whole genome shotgun (WGS) entry which is preliminary data.</text>
</comment>
<evidence type="ECO:0000313" key="6">
    <source>
        <dbReference type="Proteomes" id="UP000267017"/>
    </source>
</evidence>
<dbReference type="GO" id="GO:1990281">
    <property type="term" value="C:efflux pump complex"/>
    <property type="evidence" value="ECO:0007669"/>
    <property type="project" value="TreeGrafter"/>
</dbReference>
<organism evidence="5 6">
    <name type="scientific">Paenibacillus oralis</name>
    <dbReference type="NCBI Taxonomy" id="2490856"/>
    <lineage>
        <taxon>Bacteria</taxon>
        <taxon>Bacillati</taxon>
        <taxon>Bacillota</taxon>
        <taxon>Bacilli</taxon>
        <taxon>Bacillales</taxon>
        <taxon>Paenibacillaceae</taxon>
        <taxon>Paenibacillus</taxon>
    </lineage>
</organism>
<dbReference type="Gene3D" id="2.40.50.100">
    <property type="match status" value="1"/>
</dbReference>
<protein>
    <submittedName>
        <fullName evidence="5">Biotin/lipoyl-binding protein</fullName>
    </submittedName>
</protein>
<dbReference type="AlphaFoldDB" id="A0A3P3UBT8"/>
<keyword evidence="1" id="KW-0175">Coiled coil</keyword>
<sequence length="389" mass="41932">MDALANQEKRETRKRHIAQIAGLFFALLIALTLFSNTLVALTLPKVTTEQPISGTLDLAFQGTAILRPAVEADLSNPAGGKTTQVLVKEGDVVRKGEVLVRYDSGEAEQQIETERAALAKLKLSVDPLKDDYIQAARDGDPAAIAAARNALESAKLDISAQEKRIQTLQTQLADKRELKAPFDGIVTTVNAIEGLPSSAADIRLFNTEKGLQFDIQVPAELAAELAEGDPIKVRTFGKNSRSVEGRIMKIEAGNASYEGGMSTNGSETSSPSSDEWPAASETSRLLVSLHDELLREGDRVQVELSKNVGGEALIISSKAVRQDRSGAYVFTLESSSGPLGNVYYAAKRSVTVSGADDRRTAIDSDFMGQEVNIIVESSEPLEDGRRVRY</sequence>
<name>A0A3P3UBT8_9BACL</name>
<dbReference type="PANTHER" id="PTHR30469:SF15">
    <property type="entry name" value="HLYD FAMILY OF SECRETION PROTEINS"/>
    <property type="match status" value="1"/>
</dbReference>
<proteinExistence type="predicted"/>
<feature type="transmembrane region" description="Helical" evidence="3">
    <location>
        <begin position="20"/>
        <end position="43"/>
    </location>
</feature>
<feature type="compositionally biased region" description="Low complexity" evidence="2">
    <location>
        <begin position="263"/>
        <end position="273"/>
    </location>
</feature>
<evidence type="ECO:0000313" key="5">
    <source>
        <dbReference type="EMBL" id="RRJ67146.1"/>
    </source>
</evidence>
<evidence type="ECO:0000259" key="4">
    <source>
        <dbReference type="Pfam" id="PF25984"/>
    </source>
</evidence>
<feature type="domain" description="YknX-like barrel-sandwich hybrid" evidence="4">
    <location>
        <begin position="76"/>
        <end position="191"/>
    </location>
</feature>